<dbReference type="AlphaFoldDB" id="A0A448XQ32"/>
<feature type="region of interest" description="Disordered" evidence="1">
    <location>
        <begin position="94"/>
        <end position="116"/>
    </location>
</feature>
<evidence type="ECO:0000313" key="3">
    <source>
        <dbReference type="Proteomes" id="UP000784294"/>
    </source>
</evidence>
<gene>
    <name evidence="2" type="ORF">PXEA_LOCUS35481</name>
</gene>
<evidence type="ECO:0000313" key="2">
    <source>
        <dbReference type="EMBL" id="VEL42041.1"/>
    </source>
</evidence>
<evidence type="ECO:0000256" key="1">
    <source>
        <dbReference type="SAM" id="MobiDB-lite"/>
    </source>
</evidence>
<reference evidence="2" key="1">
    <citation type="submission" date="2018-11" db="EMBL/GenBank/DDBJ databases">
        <authorList>
            <consortium name="Pathogen Informatics"/>
        </authorList>
    </citation>
    <scope>NUCLEOTIDE SEQUENCE</scope>
</reference>
<proteinExistence type="predicted"/>
<accession>A0A448XQ32</accession>
<keyword evidence="3" id="KW-1185">Reference proteome</keyword>
<sequence length="116" mass="12980">MKLENFIGFSITLSIKRTSGPLSELETRSCASAETGSVVHLQVILGMCPRFGDCIELRVFSSHTFSCDQRQSIFSWRQGDPEARNYSGVLCRSPPDNFQHQNGRPSRIPDTKNTLS</sequence>
<name>A0A448XQ32_9PLAT</name>
<comment type="caution">
    <text evidence="2">The sequence shown here is derived from an EMBL/GenBank/DDBJ whole genome shotgun (WGS) entry which is preliminary data.</text>
</comment>
<protein>
    <submittedName>
        <fullName evidence="2">Uncharacterized protein</fullName>
    </submittedName>
</protein>
<dbReference type="Proteomes" id="UP000784294">
    <property type="component" value="Unassembled WGS sequence"/>
</dbReference>
<organism evidence="2 3">
    <name type="scientific">Protopolystoma xenopodis</name>
    <dbReference type="NCBI Taxonomy" id="117903"/>
    <lineage>
        <taxon>Eukaryota</taxon>
        <taxon>Metazoa</taxon>
        <taxon>Spiralia</taxon>
        <taxon>Lophotrochozoa</taxon>
        <taxon>Platyhelminthes</taxon>
        <taxon>Monogenea</taxon>
        <taxon>Polyopisthocotylea</taxon>
        <taxon>Polystomatidea</taxon>
        <taxon>Polystomatidae</taxon>
        <taxon>Protopolystoma</taxon>
    </lineage>
</organism>
<dbReference type="EMBL" id="CAAALY010272304">
    <property type="protein sequence ID" value="VEL42041.1"/>
    <property type="molecule type" value="Genomic_DNA"/>
</dbReference>